<accession>A0A3P3ZRP5</accession>
<evidence type="ECO:0000313" key="1">
    <source>
        <dbReference type="EMBL" id="VAY89547.1"/>
    </source>
</evidence>
<dbReference type="AlphaFoldDB" id="A0A3P3ZRP5"/>
<sequence length="54" mass="6048">MKRGDIVELREAIQRLLSDQGLKEKLGAHANATYKSKFCMKAYVTNLIGALQKP</sequence>
<name>A0A3P3ZRP5_9ZZZZ</name>
<dbReference type="EMBL" id="UOYP01000677">
    <property type="protein sequence ID" value="VAY89547.1"/>
    <property type="molecule type" value="Genomic_DNA"/>
</dbReference>
<gene>
    <name evidence="1" type="ORF">CARN8_7080001</name>
</gene>
<proteinExistence type="predicted"/>
<protein>
    <submittedName>
        <fullName evidence="1">Uncharacterized protein</fullName>
    </submittedName>
</protein>
<reference evidence="1" key="1">
    <citation type="submission" date="2018-10" db="EMBL/GenBank/DDBJ databases">
        <authorList>
            <person name="Plewniak F."/>
        </authorList>
    </citation>
    <scope>NUCLEOTIDE SEQUENCE</scope>
</reference>
<organism evidence="1">
    <name type="scientific">mine drainage metagenome</name>
    <dbReference type="NCBI Taxonomy" id="410659"/>
    <lineage>
        <taxon>unclassified sequences</taxon>
        <taxon>metagenomes</taxon>
        <taxon>ecological metagenomes</taxon>
    </lineage>
</organism>